<reference evidence="2" key="1">
    <citation type="journal article" date="2005" name="J. Invertebr. Pathol.">
        <title>Molecular characterization of Agrotis segetum nucleopolyhedrovirus from Poland.</title>
        <authorList>
            <person name="Jakubowska A."/>
            <person name="van Oers M.M."/>
            <person name="Ziemnicka J."/>
            <person name="Lipa J.J."/>
            <person name="Vlak J.M."/>
        </authorList>
    </citation>
    <scope>NUCLEOTIDE SEQUENCE [LARGE SCALE GENOMIC DNA]</scope>
</reference>
<reference evidence="1 2" key="2">
    <citation type="journal article" date="2006" name="J. Gen. Virol.">
        <title>Genome sequence of an enhancin gene-rich nucleopolyhedrovirus (NPV) from Agrotis segetum: collinearity with Spodoptera exigua multiple NPV.</title>
        <authorList>
            <person name="Jakubowska A.K."/>
            <person name="Peters S.A."/>
            <person name="Ziemnicka J."/>
            <person name="Vlak J.M."/>
            <person name="van Oers M.M."/>
        </authorList>
    </citation>
    <scope>NUCLEOTIDE SEQUENCE [LARGE SCALE GENOMIC DNA]</scope>
</reference>
<dbReference type="InterPro" id="IPR016658">
    <property type="entry name" value="DNA_primase_LEF1"/>
</dbReference>
<organism evidence="1 2">
    <name type="scientific">Agrotis segetum nuclear polyhedrosis virus</name>
    <name type="common">AsNPV</name>
    <dbReference type="NCBI Taxonomy" id="1962501"/>
    <lineage>
        <taxon>Viruses</taxon>
        <taxon>Viruses incertae sedis</taxon>
        <taxon>Naldaviricetes</taxon>
        <taxon>Lefavirales</taxon>
        <taxon>Baculoviridae</taxon>
        <taxon>Alphabaculovirus</taxon>
        <taxon>Alphabaculovirus agsegetum</taxon>
    </lineage>
</organism>
<dbReference type="RefSeq" id="YP_529687.1">
    <property type="nucleotide sequence ID" value="NC_007921.1"/>
</dbReference>
<evidence type="ECO:0000313" key="2">
    <source>
        <dbReference type="Proteomes" id="UP000204644"/>
    </source>
</evidence>
<evidence type="ECO:0000313" key="1">
    <source>
        <dbReference type="EMBL" id="AAZ38183.1"/>
    </source>
</evidence>
<dbReference type="EMBL" id="DQ123841">
    <property type="protein sequence ID" value="AAZ38183.1"/>
    <property type="molecule type" value="Genomic_DNA"/>
</dbReference>
<dbReference type="SUPFAM" id="SSF56747">
    <property type="entry name" value="Prim-pol domain"/>
    <property type="match status" value="1"/>
</dbReference>
<dbReference type="Proteomes" id="UP000204644">
    <property type="component" value="Segment"/>
</dbReference>
<proteinExistence type="predicted"/>
<name>Q287Q5_NPVAS</name>
<organismHost>
    <name type="scientific">Lepidoptera</name>
    <name type="common">moths &amp; butterflies</name>
    <dbReference type="NCBI Taxonomy" id="7088"/>
</organismHost>
<dbReference type="KEGG" id="vg:3974357"/>
<sequence>MLKRKVLYTPDQIQLMWSSVAYRDCRQFAFFDGSRWHHPKRHFNDVEEFATFIERNSISDVHTKPLDDNGGREWVIDVDVEACDDAELELKIRVAIGTFKNFYGENVARIMHTGNRGIHVWLRIDRFPMRASKSHRESYYKVYVAPEQLDCSALAEGCFAESFVRAVRDLGASCDHKPLLSWWPTVDKHVFCNNTQIRVPYSYNYKGKKFSTLIA</sequence>
<dbReference type="GeneID" id="3974357"/>
<accession>Q287Q5</accession>
<protein>
    <submittedName>
        <fullName evidence="1">LEF-1</fullName>
    </submittedName>
</protein>
<dbReference type="OrthoDB" id="18354at10239"/>
<dbReference type="PIRSF" id="PIRSF016433">
    <property type="entry name" value="Viral_DNA_prim"/>
    <property type="match status" value="1"/>
</dbReference>
<keyword evidence="2" id="KW-1185">Reference proteome</keyword>